<proteinExistence type="predicted"/>
<comment type="caution">
    <text evidence="1">The sequence shown here is derived from an EMBL/GenBank/DDBJ whole genome shotgun (WGS) entry which is preliminary data.</text>
</comment>
<reference evidence="1" key="1">
    <citation type="journal article" date="2019" name="Sci. Rep.">
        <title>Draft genome of Tanacetum cinerariifolium, the natural source of mosquito coil.</title>
        <authorList>
            <person name="Yamashiro T."/>
            <person name="Shiraishi A."/>
            <person name="Satake H."/>
            <person name="Nakayama K."/>
        </authorList>
    </citation>
    <scope>NUCLEOTIDE SEQUENCE</scope>
</reference>
<dbReference type="EMBL" id="BKCJ011146894">
    <property type="protein sequence ID" value="GFC94079.1"/>
    <property type="molecule type" value="Genomic_DNA"/>
</dbReference>
<organism evidence="1">
    <name type="scientific">Tanacetum cinerariifolium</name>
    <name type="common">Dalmatian daisy</name>
    <name type="synonym">Chrysanthemum cinerariifolium</name>
    <dbReference type="NCBI Taxonomy" id="118510"/>
    <lineage>
        <taxon>Eukaryota</taxon>
        <taxon>Viridiplantae</taxon>
        <taxon>Streptophyta</taxon>
        <taxon>Embryophyta</taxon>
        <taxon>Tracheophyta</taxon>
        <taxon>Spermatophyta</taxon>
        <taxon>Magnoliopsida</taxon>
        <taxon>eudicotyledons</taxon>
        <taxon>Gunneridae</taxon>
        <taxon>Pentapetalae</taxon>
        <taxon>asterids</taxon>
        <taxon>campanulids</taxon>
        <taxon>Asterales</taxon>
        <taxon>Asteraceae</taxon>
        <taxon>Asteroideae</taxon>
        <taxon>Anthemideae</taxon>
        <taxon>Anthemidinae</taxon>
        <taxon>Tanacetum</taxon>
    </lineage>
</organism>
<evidence type="ECO:0008006" key="2">
    <source>
        <dbReference type="Google" id="ProtNLM"/>
    </source>
</evidence>
<sequence>MDSPHSPLVKINCDTAFKDSTAAIAIVGRDSSGLILHVYDTPCYAFCPLHAEIFAIHSACHLALCRG</sequence>
<gene>
    <name evidence="1" type="ORF">Tci_866049</name>
</gene>
<accession>A0A699S931</accession>
<dbReference type="AlphaFoldDB" id="A0A699S931"/>
<name>A0A699S931_TANCI</name>
<protein>
    <recommendedName>
        <fullName evidence="2">Reverse transcriptase domain-containing protein</fullName>
    </recommendedName>
</protein>
<feature type="non-terminal residue" evidence="1">
    <location>
        <position position="67"/>
    </location>
</feature>
<evidence type="ECO:0000313" key="1">
    <source>
        <dbReference type="EMBL" id="GFC94079.1"/>
    </source>
</evidence>